<dbReference type="HOGENOM" id="CLU_065853_3_0_6"/>
<dbReference type="Proteomes" id="UP000000238">
    <property type="component" value="Chromosome"/>
</dbReference>
<dbReference type="PIRSF" id="PIRSF010372">
    <property type="entry name" value="PaiB"/>
    <property type="match status" value="1"/>
</dbReference>
<protein>
    <submittedName>
        <fullName evidence="1">Transcriptional regulator</fullName>
    </submittedName>
</protein>
<dbReference type="InterPro" id="IPR012349">
    <property type="entry name" value="Split_barrel_FMN-bd"/>
</dbReference>
<dbReference type="Gene3D" id="2.30.110.10">
    <property type="entry name" value="Electron Transport, Fmn-binding Protein, Chain A"/>
    <property type="match status" value="1"/>
</dbReference>
<dbReference type="OrthoDB" id="9794948at2"/>
<reference evidence="1 2" key="1">
    <citation type="journal article" date="2005" name="Nucleic Acids Res.">
        <title>Genomic blueprint of Hahella chejuensis, a marine microbe producing an algicidal agent.</title>
        <authorList>
            <person name="Jeong H."/>
            <person name="Yim J.H."/>
            <person name="Lee C."/>
            <person name="Choi S.-H."/>
            <person name="Park Y.K."/>
            <person name="Yoon S.H."/>
            <person name="Hur C.-G."/>
            <person name="Kang H.-Y."/>
            <person name="Kim D."/>
            <person name="Lee H.H."/>
            <person name="Park K.H."/>
            <person name="Park S.-H."/>
            <person name="Park H.-S."/>
            <person name="Lee H.K."/>
            <person name="Oh T.K."/>
            <person name="Kim J.F."/>
        </authorList>
    </citation>
    <scope>NUCLEOTIDE SEQUENCE [LARGE SCALE GENOMIC DNA]</scope>
    <source>
        <strain evidence="1 2">KCTC 2396</strain>
    </source>
</reference>
<keyword evidence="2" id="KW-1185">Reference proteome</keyword>
<dbReference type="InterPro" id="IPR007396">
    <property type="entry name" value="TR_PAI2-type"/>
</dbReference>
<dbReference type="STRING" id="349521.HCH_06935"/>
<dbReference type="KEGG" id="hch:HCH_06935"/>
<dbReference type="PANTHER" id="PTHR35802:SF1">
    <property type="entry name" value="PROTEASE SYNTHASE AND SPORULATION PROTEIN PAI 2"/>
    <property type="match status" value="1"/>
</dbReference>
<sequence>MYMPASFKVEDRSAMLDFIDRWSFGVLMTLKAGVLEVNQVPFILDRENNRLYGHLARQNDQWKELDGADETRVLFQGPHAYVSPDWYESAGMVPTWNFMSVEVRGRSELLPPERLPWLLEQLSDKHEAAFDEPWKMSKVPPARLEAMMKAIVGFSIDIETLNGKFKLSQNRNPQDRAGVIAGLLTQPDENSRLIAQRMQLLQKD</sequence>
<dbReference type="SUPFAM" id="SSF50475">
    <property type="entry name" value="FMN-binding split barrel"/>
    <property type="match status" value="1"/>
</dbReference>
<evidence type="ECO:0000313" key="2">
    <source>
        <dbReference type="Proteomes" id="UP000000238"/>
    </source>
</evidence>
<dbReference type="AlphaFoldDB" id="Q2S722"/>
<organism evidence="1 2">
    <name type="scientific">Hahella chejuensis (strain KCTC 2396)</name>
    <dbReference type="NCBI Taxonomy" id="349521"/>
    <lineage>
        <taxon>Bacteria</taxon>
        <taxon>Pseudomonadati</taxon>
        <taxon>Pseudomonadota</taxon>
        <taxon>Gammaproteobacteria</taxon>
        <taxon>Oceanospirillales</taxon>
        <taxon>Hahellaceae</taxon>
        <taxon>Hahella</taxon>
    </lineage>
</organism>
<gene>
    <name evidence="1" type="ordered locus">HCH_06935</name>
</gene>
<dbReference type="eggNOG" id="COG2808">
    <property type="taxonomic scope" value="Bacteria"/>
</dbReference>
<proteinExistence type="predicted"/>
<accession>Q2S722</accession>
<evidence type="ECO:0000313" key="1">
    <source>
        <dbReference type="EMBL" id="ABC33552.1"/>
    </source>
</evidence>
<dbReference type="Pfam" id="PF04299">
    <property type="entry name" value="FMN_bind_2"/>
    <property type="match status" value="1"/>
</dbReference>
<dbReference type="RefSeq" id="WP_011400602.1">
    <property type="nucleotide sequence ID" value="NC_007645.1"/>
</dbReference>
<dbReference type="PANTHER" id="PTHR35802">
    <property type="entry name" value="PROTEASE SYNTHASE AND SPORULATION PROTEIN PAI 2"/>
    <property type="match status" value="1"/>
</dbReference>
<dbReference type="EMBL" id="CP000155">
    <property type="protein sequence ID" value="ABC33552.1"/>
    <property type="molecule type" value="Genomic_DNA"/>
</dbReference>
<name>Q2S722_HAHCH</name>